<feature type="domain" description="Jacalin-type lectin" evidence="8">
    <location>
        <begin position="2251"/>
        <end position="2394"/>
    </location>
</feature>
<evidence type="ECO:0000313" key="9">
    <source>
        <dbReference type="EMBL" id="KAH0913991.1"/>
    </source>
</evidence>
<evidence type="ECO:0000313" key="10">
    <source>
        <dbReference type="Proteomes" id="UP000824890"/>
    </source>
</evidence>
<evidence type="ECO:0000259" key="8">
    <source>
        <dbReference type="PROSITE" id="PS51752"/>
    </source>
</evidence>
<dbReference type="PROSITE" id="PS51752">
    <property type="entry name" value="JACALIN_LECTIN"/>
    <property type="match status" value="13"/>
</dbReference>
<dbReference type="EMBL" id="JAGKQM010000008">
    <property type="protein sequence ID" value="KAH0913991.1"/>
    <property type="molecule type" value="Genomic_DNA"/>
</dbReference>
<keyword evidence="3" id="KW-0880">Kelch repeat</keyword>
<dbReference type="InterPro" id="IPR015915">
    <property type="entry name" value="Kelch-typ_b-propeller"/>
</dbReference>
<dbReference type="SMART" id="SM00612">
    <property type="entry name" value="Kelch"/>
    <property type="match status" value="6"/>
</dbReference>
<dbReference type="Proteomes" id="UP000824890">
    <property type="component" value="Unassembled WGS sequence"/>
</dbReference>
<dbReference type="Gene3D" id="2.120.10.80">
    <property type="entry name" value="Kelch-type beta propeller"/>
    <property type="match status" value="4"/>
</dbReference>
<dbReference type="InterPro" id="IPR033734">
    <property type="entry name" value="Jacalin-like_lectin_dom_plant"/>
</dbReference>
<keyword evidence="4" id="KW-0430">Lectin</keyword>
<dbReference type="PANTHER" id="PTHR47435:SF9">
    <property type="entry name" value="JACALIN-TYPE LECTIN DOMAIN-CONTAINING PROTEIN"/>
    <property type="match status" value="1"/>
</dbReference>
<feature type="domain" description="Jacalin-type lectin" evidence="8">
    <location>
        <begin position="1239"/>
        <end position="1376"/>
    </location>
</feature>
<proteinExistence type="inferred from homology"/>
<keyword evidence="6" id="KW-0408">Iron</keyword>
<feature type="domain" description="Jacalin-type lectin" evidence="8">
    <location>
        <begin position="23"/>
        <end position="172"/>
    </location>
</feature>
<protein>
    <recommendedName>
        <fullName evidence="8">Jacalin-type lectin domain-containing protein</fullName>
    </recommendedName>
</protein>
<accession>A0ABQ8CA96</accession>
<dbReference type="SUPFAM" id="SSF51101">
    <property type="entry name" value="Mannose-binding lectins"/>
    <property type="match status" value="13"/>
</dbReference>
<evidence type="ECO:0000256" key="5">
    <source>
        <dbReference type="ARBA" id="ARBA00022737"/>
    </source>
</evidence>
<feature type="domain" description="Jacalin-type lectin" evidence="8">
    <location>
        <begin position="2102"/>
        <end position="2237"/>
    </location>
</feature>
<evidence type="ECO:0000256" key="7">
    <source>
        <dbReference type="ARBA" id="ARBA00023239"/>
    </source>
</evidence>
<dbReference type="Gene3D" id="2.100.10.30">
    <property type="entry name" value="Jacalin-like lectin domain"/>
    <property type="match status" value="13"/>
</dbReference>
<keyword evidence="5" id="KW-0677">Repeat</keyword>
<feature type="domain" description="Jacalin-type lectin" evidence="8">
    <location>
        <begin position="1947"/>
        <end position="2097"/>
    </location>
</feature>
<feature type="domain" description="Jacalin-type lectin" evidence="8">
    <location>
        <begin position="2403"/>
        <end position="2535"/>
    </location>
</feature>
<evidence type="ECO:0000256" key="1">
    <source>
        <dbReference type="ARBA" id="ARBA00001954"/>
    </source>
</evidence>
<dbReference type="InterPro" id="IPR006652">
    <property type="entry name" value="Kelch_1"/>
</dbReference>
<comment type="similarity">
    <text evidence="2">Belongs to the jacalin lectin family.</text>
</comment>
<evidence type="ECO:0000256" key="2">
    <source>
        <dbReference type="ARBA" id="ARBA00006568"/>
    </source>
</evidence>
<feature type="domain" description="Jacalin-type lectin" evidence="8">
    <location>
        <begin position="177"/>
        <end position="318"/>
    </location>
</feature>
<dbReference type="PANTHER" id="PTHR47435">
    <property type="entry name" value="KELCH REPEAT PROTEIN (AFU_ORTHOLOGUE AFUA_5G12780)"/>
    <property type="match status" value="1"/>
</dbReference>
<keyword evidence="10" id="KW-1185">Reference proteome</keyword>
<feature type="non-terminal residue" evidence="9">
    <location>
        <position position="1"/>
    </location>
</feature>
<comment type="cofactor">
    <cofactor evidence="1">
        <name>Fe(2+)</name>
        <dbReference type="ChEBI" id="CHEBI:29033"/>
    </cofactor>
</comment>
<feature type="domain" description="Jacalin-type lectin" evidence="8">
    <location>
        <begin position="1379"/>
        <end position="1476"/>
    </location>
</feature>
<dbReference type="Pfam" id="PF01419">
    <property type="entry name" value="Jacalin"/>
    <property type="match status" value="13"/>
</dbReference>
<name>A0ABQ8CA96_BRANA</name>
<dbReference type="SUPFAM" id="SSF117281">
    <property type="entry name" value="Kelch motif"/>
    <property type="match status" value="3"/>
</dbReference>
<feature type="domain" description="Jacalin-type lectin" evidence="8">
    <location>
        <begin position="1485"/>
        <end position="1625"/>
    </location>
</feature>
<organism evidence="9 10">
    <name type="scientific">Brassica napus</name>
    <name type="common">Rape</name>
    <dbReference type="NCBI Taxonomy" id="3708"/>
    <lineage>
        <taxon>Eukaryota</taxon>
        <taxon>Viridiplantae</taxon>
        <taxon>Streptophyta</taxon>
        <taxon>Embryophyta</taxon>
        <taxon>Tracheophyta</taxon>
        <taxon>Spermatophyta</taxon>
        <taxon>Magnoliopsida</taxon>
        <taxon>eudicotyledons</taxon>
        <taxon>Gunneridae</taxon>
        <taxon>Pentapetalae</taxon>
        <taxon>rosids</taxon>
        <taxon>malvids</taxon>
        <taxon>Brassicales</taxon>
        <taxon>Brassicaceae</taxon>
        <taxon>Brassiceae</taxon>
        <taxon>Brassica</taxon>
    </lineage>
</organism>
<evidence type="ECO:0000256" key="4">
    <source>
        <dbReference type="ARBA" id="ARBA00022734"/>
    </source>
</evidence>
<feature type="domain" description="Jacalin-type lectin" evidence="8">
    <location>
        <begin position="489"/>
        <end position="611"/>
    </location>
</feature>
<comment type="caution">
    <text evidence="9">The sequence shown here is derived from an EMBL/GenBank/DDBJ whole genome shotgun (WGS) entry which is preliminary data.</text>
</comment>
<dbReference type="InterPro" id="IPR036404">
    <property type="entry name" value="Jacalin-like_lectin_dom_sf"/>
</dbReference>
<sequence length="2856" mass="313180">SYFCLLVCFERRISLFPQMNTMSEKVGAVGGNKGGPFDDGVFDGVKKIIVGKDFNSVSYIKIEYEKDGKFETREHGTIRGELQEFTVDYPNEYITSVGGSYELVLCYGTVLIRSLIFKTSYKRTSPIFGHTTLFGHPAGREFMLEGKNGGRLLGFHGRSGQALDAIGAHFFSVKSPLKHFNLQGGNGGSAWDDGAYDGVRKILVGRGSKFVSYVRFEYAKGQGMVPHAHGKKQEAPQEGKKILQFVVDYPNEQITLVEGTIDGYLTSLRFKTSKGRTSPAFGNVVGRKFVFEEKDFKLVGFCGRSGDAIDALGAHFAPLPPPPPAPAPTPDPATSKMGPLGGDKGNTFDDGVLDGVKKVTIGADEYSITYIKIEYENDGKLEVREHGTNRGELKEFSVAYPNEYIIAVGGSYKHIFNYDTTLITSLYFTTSKGLTSPLFGEVKGTEFEFKDENGGNLVGFHGRGGYAIDAIGVHFAPAPNSSIPTPPNKLSKVYITSGNEGIEEINFYNVENGVTKEVFLHGVKGKNLISTIVISNPPDECLVSVESWYNSYNVSQGIKFKTDTKGSDFFGYKFSEDTGRPFSLQVKGKKIIGVQKFPDLNLISPGTYFVLSRSSSPDKVEAIGGKGGETFDDGAFNHVRKVFVGKGDSGIAYVKFDYEKDGRIVTQEHGQKTSQETEVFEVGQDDDITSVKAYYETLDGSKTETITYLAFKTLKGINSQPFGKTPVIVNENTKLSLLEGGKITGFHGSSTDVLHSIGAYISASPPTMLHGKWIQVEQNGQTPGPRCSHAIAMVGNKMYAFGGELKPNFHIDRDLYFFDFETHRWSLADPDGDVPELPCLGVCMVAIGTTLYVFGGRDGLRNYNGFYSYDTVKSEWKLITHVNNGPAPRSFHSMAADGNNIYIFGGVTTKERVNTLHAYNIVDQKWTELPNPGESCNGRGGAGLAVVQGKIWVVYGFIGEEVEDVHCFDPVESKWTKVETRGEKPWARSVFALAVVGKYIIISGGEIEMDVKAHLGPGSLTGGAFVLDTESLVWEKLEEGHSPRGWIASTTASIDGKKGLLMYGGKAPTNGRYEDIYFYGMETMSEKVGAVGGNKGGPFDDGVFDGVKKITVGKDFHSVSYIKIEYEKDGKFETREHGTIRGELQEFTVDYPNEYITSVGGSYEHVLSYGTVLIKSLRFKTSYGRTSPILGHTTLFGNPDGREFLLEGKDGGKLLGFHGRSGQALDAIGPHFFAVKSPLKHYNRQGGNGGSAWDDGAFDGVRKILVGRGGKFVSYVRFEYAKGQGMVPHAHGKRQEVPQEFVVDYPNEHITSVEGTIDGYLTSLKFKTSKGRTSPAFGNVAGRKFVFEEKDFKLVGFCGRSADEYSITYIKIEYEKDGKVEIREHGTNRGELKEFSVAYPNEYITAVGGSYKHIFNYDTTLIKSLYFTTSKGFTSPLFGEMKGTEFEFKGENGGKLVGFHGRGGYAIDAIGAHFAQATTSSSSSLIKVEAVGGKGEVTFDDGSFDHVRKVFVGQGNSGVSYIKFEYEKDGRIVTHEHGQKTSLGTEEFEVGQGDDITSVKVYYDKLYGSKAEIITSLTFKTLKGITSQPFGMTSANLSLLEGGKITGFHGSSTDVLHSIGAYISASPRTMLHGKWIQVEQKGKTPGPRCSHAIAMVGNKMYAFGGELTPNFHIDRHLYFFDFKTHRWSVADPDGDVPELPCLGVCMVAIGTTLYVFGGRDGHRNYNGFYSYDTVKSEWKLITHVNKGPAPRSFHSMAADNKNIYVFGGVSTTVRVNTLHAYNIIDQKWTELPNPGESCKGRGGAGLAVVQGKIWVVYGFIGDEVDDVHCFDLVERKWTKVETRGEKPWARSVFALAVVGKYIIISGGEIEMDPKAHLGPGKLAGGTFVLDTESLLWEKLEEGHSPRGWIASTTASIDGKRGLLMHGGKAPTNGRYEDIFFYGMGTMSERVGAMGGNMGIPFDDGVFDGVRKIIVGKDWDCVSYMKIEYENSDGNFETREHGTIRGGLQEFTVDYPSEYITSVGGRYEHVPRYGTVLIRSLIFKTSGGRTSPILGYTTSFGHPAGREFMLEGKNGGRLLGFHGRSGQALDAIGPHFFAVNSPLKHFNRQGGNGGSAWDDGAFDGVRRILVGLGGRFISFLRFEYAKGQRMVPHAHGKRQEVPQEFVVDYPNEHITVVEGTIDGYLTSLRFKTSKGRTSPAFGNVVGRKFVFEEKKFKLIGFSGRSGDVIDALGANFGPYPAPTPAPTQASASTKMGPLGGNKGNAFDDGIMDGVKKITVGADEYSITYIKIEYEKEGKDEIRDHGTKRGELKEFFVDYPNEYITAVGGSYKHIFNYDTTLVKSLYFTTSKGFTSPLVGEMKGTEFEFKGENGGKLVGFHGRGGYAIDAIGAHFSQAPISSPSSVIKVEAVGGKGEETFDDGSFHHVRKVSVGQGNSHISYIKFEYEKDGRRITQEHGQRTSRGTEVFEVGQNDGITSVKAYYEKLDGWKTETITHLAFKTLKGINSQTNRNGSGKITGFHGSSSDVLHSIGAYISAFPQTMLHGKLIQVEQKGRTPGPRCSHDIAMVGNKMYAFGGELKPNFHIDRDLYFFDFKTHRWSIADPNGDVPDLPCLGVRMVAIGTTLYVFGGRDGFRNYNGFYSYDTVKRRWKLITHVNKGPAPRSFHSMAADDKNVYVFGGVSIKERVNTLHAYNIIDQKWIEFPNPGESCKARGGAGLAVVKGKIWVVYGFIGEEVEDIHFFDPVESKWTKVETRGEKPWARSVFALAVVGKCIIISGGEIEMDVKAHLGPGSLTGGAFVLDTESLVWEKLEEGHSPRGWIASTTASIDGKKGLLMYGGKAPTNGRYEDIYFYGVNSA</sequence>
<feature type="domain" description="Jacalin-type lectin" evidence="8">
    <location>
        <begin position="334"/>
        <end position="477"/>
    </location>
</feature>
<dbReference type="Pfam" id="PF24681">
    <property type="entry name" value="Kelch_KLHDC2_KLHL20_DRC7"/>
    <property type="match status" value="3"/>
</dbReference>
<dbReference type="CDD" id="cd09612">
    <property type="entry name" value="Jacalin"/>
    <property type="match status" value="11"/>
</dbReference>
<gene>
    <name evidence="9" type="ORF">HID58_028437</name>
</gene>
<feature type="domain" description="Jacalin-type lectin" evidence="8">
    <location>
        <begin position="617"/>
        <end position="763"/>
    </location>
</feature>
<dbReference type="SMART" id="SM00915">
    <property type="entry name" value="Jacalin"/>
    <property type="match status" value="13"/>
</dbReference>
<evidence type="ECO:0000256" key="6">
    <source>
        <dbReference type="ARBA" id="ARBA00023004"/>
    </source>
</evidence>
<feature type="domain" description="Jacalin-type lectin" evidence="8">
    <location>
        <begin position="1085"/>
        <end position="1234"/>
    </location>
</feature>
<reference evidence="9 10" key="1">
    <citation type="submission" date="2021-05" db="EMBL/GenBank/DDBJ databases">
        <title>Genome Assembly of Synthetic Allotetraploid Brassica napus Reveals Homoeologous Exchanges between Subgenomes.</title>
        <authorList>
            <person name="Davis J.T."/>
        </authorList>
    </citation>
    <scope>NUCLEOTIDE SEQUENCE [LARGE SCALE GENOMIC DNA]</scope>
    <source>
        <strain evidence="10">cv. Da-Ae</strain>
        <tissue evidence="9">Seedling</tissue>
    </source>
</reference>
<evidence type="ECO:0000256" key="3">
    <source>
        <dbReference type="ARBA" id="ARBA00022441"/>
    </source>
</evidence>
<dbReference type="InterPro" id="IPR001229">
    <property type="entry name" value="Jacalin-like_lectin_dom"/>
</dbReference>
<keyword evidence="7" id="KW-0456">Lyase</keyword>